<dbReference type="NCBIfam" id="TIGR02666">
    <property type="entry name" value="moaA"/>
    <property type="match status" value="1"/>
</dbReference>
<dbReference type="Pfam" id="PF06463">
    <property type="entry name" value="Mob_synth_C"/>
    <property type="match status" value="1"/>
</dbReference>
<dbReference type="CDD" id="cd21117">
    <property type="entry name" value="Twitch_MoaA"/>
    <property type="match status" value="1"/>
</dbReference>
<dbReference type="PROSITE" id="PS01305">
    <property type="entry name" value="MOAA_NIFB_PQQE"/>
    <property type="match status" value="1"/>
</dbReference>
<organism evidence="14 15">
    <name type="scientific">Megasphaera massiliensis</name>
    <dbReference type="NCBI Taxonomy" id="1232428"/>
    <lineage>
        <taxon>Bacteria</taxon>
        <taxon>Bacillati</taxon>
        <taxon>Bacillota</taxon>
        <taxon>Negativicutes</taxon>
        <taxon>Veillonellales</taxon>
        <taxon>Veillonellaceae</taxon>
        <taxon>Megasphaera</taxon>
    </lineage>
</organism>
<evidence type="ECO:0000313" key="14">
    <source>
        <dbReference type="EMBL" id="MCQ5343322.1"/>
    </source>
</evidence>
<comment type="catalytic activity">
    <reaction evidence="12">
        <text>GTP + AH2 + S-adenosyl-L-methionine = (8S)-3',8-cyclo-7,8-dihydroguanosine 5'-triphosphate + 5'-deoxyadenosine + L-methionine + A + H(+)</text>
        <dbReference type="Rhea" id="RHEA:49576"/>
        <dbReference type="ChEBI" id="CHEBI:13193"/>
        <dbReference type="ChEBI" id="CHEBI:15378"/>
        <dbReference type="ChEBI" id="CHEBI:17319"/>
        <dbReference type="ChEBI" id="CHEBI:17499"/>
        <dbReference type="ChEBI" id="CHEBI:37565"/>
        <dbReference type="ChEBI" id="CHEBI:57844"/>
        <dbReference type="ChEBI" id="CHEBI:59789"/>
        <dbReference type="ChEBI" id="CHEBI:131766"/>
        <dbReference type="EC" id="4.1.99.22"/>
    </reaction>
</comment>
<dbReference type="PROSITE" id="PS51918">
    <property type="entry name" value="RADICAL_SAM"/>
    <property type="match status" value="1"/>
</dbReference>
<reference evidence="14 15" key="1">
    <citation type="submission" date="2022-06" db="EMBL/GenBank/DDBJ databases">
        <title>Isolation of gut microbiota from human fecal samples.</title>
        <authorList>
            <person name="Pamer E.G."/>
            <person name="Barat B."/>
            <person name="Waligurski E."/>
            <person name="Medina S."/>
            <person name="Paddock L."/>
            <person name="Mostad J."/>
        </authorList>
    </citation>
    <scope>NUCLEOTIDE SEQUENCE [LARGE SCALE GENOMIC DNA]</scope>
    <source>
        <strain evidence="14 15">DFI.1.1</strain>
    </source>
</reference>
<dbReference type="GO" id="GO:0061798">
    <property type="term" value="F:GTP 3',8'-cyclase activity"/>
    <property type="evidence" value="ECO:0007669"/>
    <property type="project" value="UniProtKB-EC"/>
</dbReference>
<dbReference type="InterPro" id="IPR010505">
    <property type="entry name" value="MoaA_twitch"/>
</dbReference>
<evidence type="ECO:0000313" key="15">
    <source>
        <dbReference type="Proteomes" id="UP001206692"/>
    </source>
</evidence>
<dbReference type="InterPro" id="IPR050105">
    <property type="entry name" value="MoCo_biosynth_MoaA/MoaC"/>
</dbReference>
<comment type="cofactor">
    <cofactor evidence="1">
        <name>[4Fe-4S] cluster</name>
        <dbReference type="ChEBI" id="CHEBI:49883"/>
    </cofactor>
</comment>
<dbReference type="SFLD" id="SFLDG01067">
    <property type="entry name" value="SPASM/twitch_domain_containing"/>
    <property type="match status" value="1"/>
</dbReference>
<dbReference type="InterPro" id="IPR040064">
    <property type="entry name" value="MoaA-like"/>
</dbReference>
<evidence type="ECO:0000256" key="3">
    <source>
        <dbReference type="ARBA" id="ARBA00022485"/>
    </source>
</evidence>
<evidence type="ECO:0000256" key="5">
    <source>
        <dbReference type="ARBA" id="ARBA00022723"/>
    </source>
</evidence>
<dbReference type="SFLD" id="SFLDG01386">
    <property type="entry name" value="main_SPASM_domain-containing"/>
    <property type="match status" value="1"/>
</dbReference>
<dbReference type="SFLD" id="SFLDS00029">
    <property type="entry name" value="Radical_SAM"/>
    <property type="match status" value="1"/>
</dbReference>
<dbReference type="CDD" id="cd01335">
    <property type="entry name" value="Radical_SAM"/>
    <property type="match status" value="1"/>
</dbReference>
<dbReference type="Gene3D" id="3.20.20.70">
    <property type="entry name" value="Aldolase class I"/>
    <property type="match status" value="1"/>
</dbReference>
<evidence type="ECO:0000256" key="6">
    <source>
        <dbReference type="ARBA" id="ARBA00022741"/>
    </source>
</evidence>
<sequence length="325" mass="35678">MKDRWGRTIDYLRLSLTDRCNLRCRYCMPDDVESVGHDAVLRYEEMMVVCQASLTLGIDRFKITGGEPFVRRGAVDFMRALKGLDGVRSVTVTTNGMLLEKALPDLVDLGIDGINISLDTLDAEQYHRLTGGGDLSVVVSALQAAVKAGVNVKVNAVLLAATRNQILNLAKFAQNMAVDVRFIELMPIGFGTTLAGLTRQECLDILYRAYPDLAATDEVRGNGPADYYKSRKLCGRIGFIAANTHAFCAACNRLRLTSTGFLKPCLCYDEGVDLRAIIRSGRPADEMHQALVAAIRQAVYEKPAKHCFGDQPDISEHKTMNQIGG</sequence>
<evidence type="ECO:0000256" key="11">
    <source>
        <dbReference type="ARBA" id="ARBA00023239"/>
    </source>
</evidence>
<evidence type="ECO:0000256" key="7">
    <source>
        <dbReference type="ARBA" id="ARBA00023004"/>
    </source>
</evidence>
<name>A0ABT1SUB5_9FIRM</name>
<evidence type="ECO:0000259" key="13">
    <source>
        <dbReference type="PROSITE" id="PS51918"/>
    </source>
</evidence>
<feature type="domain" description="Radical SAM core" evidence="13">
    <location>
        <begin position="4"/>
        <end position="224"/>
    </location>
</feature>
<dbReference type="SMART" id="SM00729">
    <property type="entry name" value="Elp3"/>
    <property type="match status" value="1"/>
</dbReference>
<proteinExistence type="predicted"/>
<dbReference type="EMBL" id="JANGEW010000020">
    <property type="protein sequence ID" value="MCQ5343322.1"/>
    <property type="molecule type" value="Genomic_DNA"/>
</dbReference>
<evidence type="ECO:0000256" key="1">
    <source>
        <dbReference type="ARBA" id="ARBA00001966"/>
    </source>
</evidence>
<dbReference type="SUPFAM" id="SSF102114">
    <property type="entry name" value="Radical SAM enzymes"/>
    <property type="match status" value="1"/>
</dbReference>
<gene>
    <name evidence="14" type="primary">moaA</name>
    <name evidence="14" type="ORF">NE675_09865</name>
</gene>
<dbReference type="EC" id="4.1.99.22" evidence="2"/>
<accession>A0ABT1SUB5</accession>
<keyword evidence="6" id="KW-0547">Nucleotide-binding</keyword>
<keyword evidence="15" id="KW-1185">Reference proteome</keyword>
<keyword evidence="4" id="KW-0949">S-adenosyl-L-methionine</keyword>
<evidence type="ECO:0000256" key="8">
    <source>
        <dbReference type="ARBA" id="ARBA00023014"/>
    </source>
</evidence>
<protein>
    <recommendedName>
        <fullName evidence="2">GTP 3',8-cyclase</fullName>
        <ecNumber evidence="2">4.1.99.22</ecNumber>
    </recommendedName>
</protein>
<dbReference type="PANTHER" id="PTHR22960:SF0">
    <property type="entry name" value="MOLYBDENUM COFACTOR BIOSYNTHESIS PROTEIN 1"/>
    <property type="match status" value="1"/>
</dbReference>
<dbReference type="InterPro" id="IPR006638">
    <property type="entry name" value="Elp3/MiaA/NifB-like_rSAM"/>
</dbReference>
<evidence type="ECO:0000256" key="10">
    <source>
        <dbReference type="ARBA" id="ARBA00023150"/>
    </source>
</evidence>
<comment type="caution">
    <text evidence="14">The sequence shown here is derived from an EMBL/GenBank/DDBJ whole genome shotgun (WGS) entry which is preliminary data.</text>
</comment>
<evidence type="ECO:0000256" key="2">
    <source>
        <dbReference type="ARBA" id="ARBA00012167"/>
    </source>
</evidence>
<dbReference type="PANTHER" id="PTHR22960">
    <property type="entry name" value="MOLYBDOPTERIN COFACTOR SYNTHESIS PROTEIN A"/>
    <property type="match status" value="1"/>
</dbReference>
<keyword evidence="11 14" id="KW-0456">Lyase</keyword>
<dbReference type="InterPro" id="IPR013483">
    <property type="entry name" value="MoaA"/>
</dbReference>
<dbReference type="InterPro" id="IPR000385">
    <property type="entry name" value="MoaA_NifB_PqqE_Fe-S-bd_CS"/>
</dbReference>
<keyword evidence="8" id="KW-0411">Iron-sulfur</keyword>
<dbReference type="RefSeq" id="WP_062411938.1">
    <property type="nucleotide sequence ID" value="NZ_JAJCIO010000022.1"/>
</dbReference>
<keyword evidence="7" id="KW-0408">Iron</keyword>
<dbReference type="Proteomes" id="UP001206692">
    <property type="component" value="Unassembled WGS sequence"/>
</dbReference>
<evidence type="ECO:0000256" key="12">
    <source>
        <dbReference type="ARBA" id="ARBA00048697"/>
    </source>
</evidence>
<dbReference type="SFLD" id="SFLDG01383">
    <property type="entry name" value="cyclic_pyranopterin_phosphate"/>
    <property type="match status" value="1"/>
</dbReference>
<keyword evidence="5" id="KW-0479">Metal-binding</keyword>
<dbReference type="Pfam" id="PF04055">
    <property type="entry name" value="Radical_SAM"/>
    <property type="match status" value="1"/>
</dbReference>
<keyword evidence="3" id="KW-0004">4Fe-4S</keyword>
<dbReference type="InterPro" id="IPR058240">
    <property type="entry name" value="rSAM_sf"/>
</dbReference>
<evidence type="ECO:0000256" key="9">
    <source>
        <dbReference type="ARBA" id="ARBA00023134"/>
    </source>
</evidence>
<keyword evidence="9" id="KW-0342">GTP-binding</keyword>
<dbReference type="InterPro" id="IPR007197">
    <property type="entry name" value="rSAM"/>
</dbReference>
<evidence type="ECO:0000256" key="4">
    <source>
        <dbReference type="ARBA" id="ARBA00022691"/>
    </source>
</evidence>
<keyword evidence="10" id="KW-0501">Molybdenum cofactor biosynthesis</keyword>
<dbReference type="InterPro" id="IPR013785">
    <property type="entry name" value="Aldolase_TIM"/>
</dbReference>